<dbReference type="OrthoDB" id="9894351at2"/>
<evidence type="ECO:0000313" key="2">
    <source>
        <dbReference type="Proteomes" id="UP000267469"/>
    </source>
</evidence>
<dbReference type="AlphaFoldDB" id="A0A3N0E8G0"/>
<dbReference type="Proteomes" id="UP000267469">
    <property type="component" value="Unassembled WGS sequence"/>
</dbReference>
<comment type="caution">
    <text evidence="1">The sequence shown here is derived from an EMBL/GenBank/DDBJ whole genome shotgun (WGS) entry which is preliminary data.</text>
</comment>
<proteinExistence type="predicted"/>
<reference evidence="1 2" key="1">
    <citation type="submission" date="2018-10" db="EMBL/GenBank/DDBJ databases">
        <title>Sinomicrobium pectinilyticum sp. nov., a pectinase-producing bacterium isolated from alkaline and saline soil, and emended description of the genus Sinomicrobium.</title>
        <authorList>
            <person name="Cheng B."/>
            <person name="Li C."/>
            <person name="Lai Q."/>
            <person name="Du M."/>
            <person name="Shao Z."/>
            <person name="Xu P."/>
            <person name="Yang C."/>
        </authorList>
    </citation>
    <scope>NUCLEOTIDE SEQUENCE [LARGE SCALE GENOMIC DNA]</scope>
    <source>
        <strain evidence="1 2">5DNS001</strain>
    </source>
</reference>
<dbReference type="NCBIfam" id="TIGR01847">
    <property type="entry name" value="bacteriocin_sig"/>
    <property type="match status" value="1"/>
</dbReference>
<evidence type="ECO:0000313" key="1">
    <source>
        <dbReference type="EMBL" id="RNL84126.1"/>
    </source>
</evidence>
<dbReference type="InterPro" id="IPR010133">
    <property type="entry name" value="Bacteriocin_signal_seq"/>
</dbReference>
<name>A0A3N0E8G0_SINP1</name>
<protein>
    <submittedName>
        <fullName evidence="1">Bacteriocin</fullName>
    </submittedName>
</protein>
<sequence>MKNLEHYEVKELTETELSEVNGGLELGAVLEILNGIVDIVTAHMQAALNAVQDFVNDFLGGINS</sequence>
<keyword evidence="2" id="KW-1185">Reference proteome</keyword>
<dbReference type="RefSeq" id="WP_123216716.1">
    <property type="nucleotide sequence ID" value="NZ_RJTM01000099.1"/>
</dbReference>
<accession>A0A3N0E8G0</accession>
<dbReference type="EMBL" id="RJTM01000099">
    <property type="protein sequence ID" value="RNL84126.1"/>
    <property type="molecule type" value="Genomic_DNA"/>
</dbReference>
<gene>
    <name evidence="1" type="ORF">ED312_14385</name>
</gene>
<organism evidence="1 2">
    <name type="scientific">Sinomicrobium pectinilyticum</name>
    <dbReference type="NCBI Taxonomy" id="1084421"/>
    <lineage>
        <taxon>Bacteria</taxon>
        <taxon>Pseudomonadati</taxon>
        <taxon>Bacteroidota</taxon>
        <taxon>Flavobacteriia</taxon>
        <taxon>Flavobacteriales</taxon>
        <taxon>Flavobacteriaceae</taxon>
        <taxon>Sinomicrobium</taxon>
    </lineage>
</organism>